<gene>
    <name evidence="2" type="ordered locus">CLOST_1505</name>
</gene>
<dbReference type="AlphaFoldDB" id="E3PRX1"/>
<proteinExistence type="predicted"/>
<dbReference type="STRING" id="1511.CLOST_1505"/>
<dbReference type="Proteomes" id="UP000007041">
    <property type="component" value="Chromosome"/>
</dbReference>
<keyword evidence="3" id="KW-1185">Reference proteome</keyword>
<dbReference type="KEGG" id="cst:CLOST_1505"/>
<feature type="transmembrane region" description="Helical" evidence="1">
    <location>
        <begin position="37"/>
        <end position="60"/>
    </location>
</feature>
<sequence>MMSPRKSISELEAELKAAKEKEEYKKRERRYVEASKLTLFIIVGIVIGAFFIASYLAIITGDTSSATNNLEILTNWAQIVLVAIIAKSGFENLSKGKIRSQIIKNKIENKEELIEGSEDFRNGV</sequence>
<evidence type="ECO:0000313" key="2">
    <source>
        <dbReference type="EMBL" id="CBH21625.1"/>
    </source>
</evidence>
<reference evidence="3" key="1">
    <citation type="journal article" date="2010" name="BMC Genomics">
        <title>Clostridium sticklandii, a specialist in amino acid degradation:revisiting its metabolism through its genome sequence.</title>
        <authorList>
            <person name="Fonknechten N."/>
            <person name="Chaussonnerie S."/>
            <person name="Tricot S."/>
            <person name="Lajus A."/>
            <person name="Andreesen J.R."/>
            <person name="Perchat N."/>
            <person name="Pelletier E."/>
            <person name="Gouyvenoux M."/>
            <person name="Barbe V."/>
            <person name="Salanoubat M."/>
            <person name="Le Paslier D."/>
            <person name="Weissenbach J."/>
            <person name="Cohen G.N."/>
            <person name="Kreimeyer A."/>
        </authorList>
    </citation>
    <scope>NUCLEOTIDE SEQUENCE [LARGE SCALE GENOMIC DNA]</scope>
    <source>
        <strain evidence="3">ATCC 12662 / DSM 519 / JCM 1433 / CCUG 9281 / NCIMB 10654 / HF</strain>
    </source>
</reference>
<keyword evidence="1" id="KW-0812">Transmembrane</keyword>
<dbReference type="HOGENOM" id="CLU_1999978_0_0_9"/>
<evidence type="ECO:0000313" key="3">
    <source>
        <dbReference type="Proteomes" id="UP000007041"/>
    </source>
</evidence>
<name>E3PRX1_ACESD</name>
<accession>E3PRX1</accession>
<keyword evidence="1" id="KW-1133">Transmembrane helix</keyword>
<dbReference type="EMBL" id="FP565809">
    <property type="protein sequence ID" value="CBH21625.1"/>
    <property type="molecule type" value="Genomic_DNA"/>
</dbReference>
<keyword evidence="1" id="KW-0472">Membrane</keyword>
<organism evidence="2 3">
    <name type="scientific">Acetoanaerobium sticklandii (strain ATCC 12662 / DSM 519 / JCM 1433 / CCUG 9281 / NCIMB 10654 / HF)</name>
    <name type="common">Clostridium sticklandii</name>
    <dbReference type="NCBI Taxonomy" id="499177"/>
    <lineage>
        <taxon>Bacteria</taxon>
        <taxon>Bacillati</taxon>
        <taxon>Bacillota</taxon>
        <taxon>Clostridia</taxon>
        <taxon>Peptostreptococcales</taxon>
        <taxon>Filifactoraceae</taxon>
        <taxon>Acetoanaerobium</taxon>
    </lineage>
</organism>
<feature type="transmembrane region" description="Helical" evidence="1">
    <location>
        <begin position="72"/>
        <end position="90"/>
    </location>
</feature>
<evidence type="ECO:0000256" key="1">
    <source>
        <dbReference type="SAM" id="Phobius"/>
    </source>
</evidence>
<protein>
    <submittedName>
        <fullName evidence="2">Uncharacterized protein</fullName>
    </submittedName>
</protein>
<dbReference type="BioCyc" id="CSTI499177:GJE9-1557-MONOMER"/>